<evidence type="ECO:0000313" key="2">
    <source>
        <dbReference type="WBParaSite" id="JU765_v2.g17806.t1"/>
    </source>
</evidence>
<sequence length="243" mass="27696">MHFWLLLFLIVSSNAEDRIYNGTRVVEDDLMHTVKMNMVLRSKKSRSYESFCSGTIISEHYVLTAAHCLQDASYVGFVTRHKFSPEYFAHDWIIHPGYNRTTLENDIAIARFHQNGPVLPSVLLAANYTHKKDEWLRVAGFGMTKYEFKGKEPAATDPAETLMETYLRGQNRNDCPELFSKSFKIYGICMFRNDSTILGGDSGGPVFAKNVATEVSHYCPWIEETTANEVKCQTFEPTTIIPK</sequence>
<accession>A0AC34QMS6</accession>
<evidence type="ECO:0000313" key="1">
    <source>
        <dbReference type="Proteomes" id="UP000887576"/>
    </source>
</evidence>
<reference evidence="2" key="1">
    <citation type="submission" date="2022-11" db="UniProtKB">
        <authorList>
            <consortium name="WormBaseParasite"/>
        </authorList>
    </citation>
    <scope>IDENTIFICATION</scope>
</reference>
<proteinExistence type="predicted"/>
<protein>
    <submittedName>
        <fullName evidence="2">Peptidase S1 domain-containing protein</fullName>
    </submittedName>
</protein>
<dbReference type="WBParaSite" id="JU765_v2.g17806.t1">
    <property type="protein sequence ID" value="JU765_v2.g17806.t1"/>
    <property type="gene ID" value="JU765_v2.g17806"/>
</dbReference>
<name>A0AC34QMS6_9BILA</name>
<dbReference type="Proteomes" id="UP000887576">
    <property type="component" value="Unplaced"/>
</dbReference>
<organism evidence="1 2">
    <name type="scientific">Panagrolaimus sp. JU765</name>
    <dbReference type="NCBI Taxonomy" id="591449"/>
    <lineage>
        <taxon>Eukaryota</taxon>
        <taxon>Metazoa</taxon>
        <taxon>Ecdysozoa</taxon>
        <taxon>Nematoda</taxon>
        <taxon>Chromadorea</taxon>
        <taxon>Rhabditida</taxon>
        <taxon>Tylenchina</taxon>
        <taxon>Panagrolaimomorpha</taxon>
        <taxon>Panagrolaimoidea</taxon>
        <taxon>Panagrolaimidae</taxon>
        <taxon>Panagrolaimus</taxon>
    </lineage>
</organism>